<proteinExistence type="predicted"/>
<evidence type="ECO:0000313" key="2">
    <source>
        <dbReference type="Proteomes" id="UP000326924"/>
    </source>
</evidence>
<dbReference type="InParanoid" id="A0A5J5EJV2"/>
<evidence type="ECO:0000313" key="1">
    <source>
        <dbReference type="EMBL" id="KAA8895236.1"/>
    </source>
</evidence>
<reference evidence="1 2" key="1">
    <citation type="submission" date="2019-09" db="EMBL/GenBank/DDBJ databases">
        <title>Draft genome of the ectomycorrhizal ascomycete Sphaerosporella brunnea.</title>
        <authorList>
            <consortium name="DOE Joint Genome Institute"/>
            <person name="Benucci G.M."/>
            <person name="Marozzi G."/>
            <person name="Antonielli L."/>
            <person name="Sanchez S."/>
            <person name="Marco P."/>
            <person name="Wang X."/>
            <person name="Falini L.B."/>
            <person name="Barry K."/>
            <person name="Haridas S."/>
            <person name="Lipzen A."/>
            <person name="Labutti K."/>
            <person name="Grigoriev I.V."/>
            <person name="Murat C."/>
            <person name="Martin F."/>
            <person name="Albertini E."/>
            <person name="Donnini D."/>
            <person name="Bonito G."/>
        </authorList>
    </citation>
    <scope>NUCLEOTIDE SEQUENCE [LARGE SCALE GENOMIC DNA]</scope>
    <source>
        <strain evidence="1 2">Sb_GMNB300</strain>
    </source>
</reference>
<dbReference type="AlphaFoldDB" id="A0A5J5EJV2"/>
<organism evidence="1 2">
    <name type="scientific">Sphaerosporella brunnea</name>
    <dbReference type="NCBI Taxonomy" id="1250544"/>
    <lineage>
        <taxon>Eukaryota</taxon>
        <taxon>Fungi</taxon>
        <taxon>Dikarya</taxon>
        <taxon>Ascomycota</taxon>
        <taxon>Pezizomycotina</taxon>
        <taxon>Pezizomycetes</taxon>
        <taxon>Pezizales</taxon>
        <taxon>Pyronemataceae</taxon>
        <taxon>Sphaerosporella</taxon>
    </lineage>
</organism>
<accession>A0A5J5EJV2</accession>
<dbReference type="OrthoDB" id="4680325at2759"/>
<gene>
    <name evidence="1" type="ORF">FN846DRAFT_911997</name>
</gene>
<sequence>MADPAPDSTSLYKASLERLLAELAFLNANAIVSDADNAAMQNSLAAARRKLRVGGNGVVGWAPKNKFHTEE</sequence>
<dbReference type="EMBL" id="VXIS01000279">
    <property type="protein sequence ID" value="KAA8895236.1"/>
    <property type="molecule type" value="Genomic_DNA"/>
</dbReference>
<name>A0A5J5EJV2_9PEZI</name>
<comment type="caution">
    <text evidence="1">The sequence shown here is derived from an EMBL/GenBank/DDBJ whole genome shotgun (WGS) entry which is preliminary data.</text>
</comment>
<keyword evidence="2" id="KW-1185">Reference proteome</keyword>
<dbReference type="Proteomes" id="UP000326924">
    <property type="component" value="Unassembled WGS sequence"/>
</dbReference>
<protein>
    <submittedName>
        <fullName evidence="1">Uncharacterized protein</fullName>
    </submittedName>
</protein>